<dbReference type="EMBL" id="LBUX01000029">
    <property type="protein sequence ID" value="KKQ73665.1"/>
    <property type="molecule type" value="Genomic_DNA"/>
</dbReference>
<accession>A0A0G0KDW6</accession>
<evidence type="ECO:0000313" key="2">
    <source>
        <dbReference type="EMBL" id="KKQ73665.1"/>
    </source>
</evidence>
<keyword evidence="1" id="KW-0472">Membrane</keyword>
<feature type="transmembrane region" description="Helical" evidence="1">
    <location>
        <begin position="12"/>
        <end position="33"/>
    </location>
</feature>
<gene>
    <name evidence="2" type="ORF">US94_C0029G0010</name>
</gene>
<feature type="transmembrane region" description="Helical" evidence="1">
    <location>
        <begin position="54"/>
        <end position="74"/>
    </location>
</feature>
<keyword evidence="1" id="KW-0812">Transmembrane</keyword>
<feature type="transmembrane region" description="Helical" evidence="1">
    <location>
        <begin position="80"/>
        <end position="98"/>
    </location>
</feature>
<name>A0A0G0KDW6_9BACT</name>
<evidence type="ECO:0000313" key="3">
    <source>
        <dbReference type="Proteomes" id="UP000034498"/>
    </source>
</evidence>
<protein>
    <submittedName>
        <fullName evidence="2">Uncharacterized protein</fullName>
    </submittedName>
</protein>
<dbReference type="STRING" id="1618336.US94_C0029G0010"/>
<organism evidence="2 3">
    <name type="scientific">Berkelbacteria bacterium GW2011_GWB1_38_5</name>
    <dbReference type="NCBI Taxonomy" id="1618336"/>
    <lineage>
        <taxon>Bacteria</taxon>
        <taxon>Candidatus Berkelbacteria</taxon>
    </lineage>
</organism>
<reference evidence="2 3" key="1">
    <citation type="journal article" date="2015" name="Nature">
        <title>rRNA introns, odd ribosomes, and small enigmatic genomes across a large radiation of phyla.</title>
        <authorList>
            <person name="Brown C.T."/>
            <person name="Hug L.A."/>
            <person name="Thomas B.C."/>
            <person name="Sharon I."/>
            <person name="Castelle C.J."/>
            <person name="Singh A."/>
            <person name="Wilkins M.J."/>
            <person name="Williams K.H."/>
            <person name="Banfield J.F."/>
        </authorList>
    </citation>
    <scope>NUCLEOTIDE SEQUENCE [LARGE SCALE GENOMIC DNA]</scope>
</reference>
<keyword evidence="1" id="KW-1133">Transmembrane helix</keyword>
<sequence length="251" mass="29197">MMFGLTTVQMYLMFAGAVVYACALTFLLPILFKRSSQAFQAHPFHKDWLENIRFYRKFTITVLIFTLLWTSLFLKELGVLSFFVIMFLVTYANLYSMLRYGSVKNDYNKALEAAYKHHRIIGWWIGKGRSEFVYQNWRVDEKVVFPRRRGYLFFSGMAVRHIPVLGCNGRKLETKAALWAFASMEPSSFDAGVSQAEVDIKTELQRFLDTGKGIRDIRSKLHFYELFGINGVQVKFSEKDTKLHTIEPVFA</sequence>
<proteinExistence type="predicted"/>
<dbReference type="AlphaFoldDB" id="A0A0G0KDW6"/>
<comment type="caution">
    <text evidence="2">The sequence shown here is derived from an EMBL/GenBank/DDBJ whole genome shotgun (WGS) entry which is preliminary data.</text>
</comment>
<evidence type="ECO:0000256" key="1">
    <source>
        <dbReference type="SAM" id="Phobius"/>
    </source>
</evidence>
<dbReference type="Proteomes" id="UP000034498">
    <property type="component" value="Unassembled WGS sequence"/>
</dbReference>